<dbReference type="OrthoDB" id="5959761at2759"/>
<evidence type="ECO:0000256" key="1">
    <source>
        <dbReference type="SAM" id="MobiDB-lite"/>
    </source>
</evidence>
<dbReference type="EMBL" id="CCBP010000370">
    <property type="protein sequence ID" value="CDO76409.1"/>
    <property type="molecule type" value="Genomic_DNA"/>
</dbReference>
<evidence type="ECO:0000313" key="5">
    <source>
        <dbReference type="Proteomes" id="UP000029665"/>
    </source>
</evidence>
<evidence type="ECO:0000313" key="4">
    <source>
        <dbReference type="EMBL" id="CDO76409.1"/>
    </source>
</evidence>
<organism evidence="4 5">
    <name type="scientific">Pycnoporus cinnabarinus</name>
    <name type="common">Cinnabar-red polypore</name>
    <name type="synonym">Trametes cinnabarina</name>
    <dbReference type="NCBI Taxonomy" id="5643"/>
    <lineage>
        <taxon>Eukaryota</taxon>
        <taxon>Fungi</taxon>
        <taxon>Dikarya</taxon>
        <taxon>Basidiomycota</taxon>
        <taxon>Agaricomycotina</taxon>
        <taxon>Agaricomycetes</taxon>
        <taxon>Polyporales</taxon>
        <taxon>Polyporaceae</taxon>
        <taxon>Trametes</taxon>
    </lineage>
</organism>
<evidence type="ECO:0000256" key="2">
    <source>
        <dbReference type="SAM" id="SignalP"/>
    </source>
</evidence>
<accession>A0A060SW22</accession>
<protein>
    <submittedName>
        <fullName evidence="4">Glycoside Hydrolase Family 128 protein</fullName>
    </submittedName>
</protein>
<dbReference type="PANTHER" id="PTHR34154">
    <property type="entry name" value="ALKALI-SENSITIVE LINKAGE PROTEIN 1"/>
    <property type="match status" value="1"/>
</dbReference>
<keyword evidence="5" id="KW-1185">Reference proteome</keyword>
<dbReference type="Proteomes" id="UP000029665">
    <property type="component" value="Unassembled WGS sequence"/>
</dbReference>
<dbReference type="AlphaFoldDB" id="A0A060SW22"/>
<keyword evidence="4" id="KW-0378">Hydrolase</keyword>
<evidence type="ECO:0000259" key="3">
    <source>
        <dbReference type="Pfam" id="PF11790"/>
    </source>
</evidence>
<dbReference type="InterPro" id="IPR017853">
    <property type="entry name" value="GH"/>
</dbReference>
<dbReference type="Pfam" id="PF11790">
    <property type="entry name" value="Glyco_hydro_cc"/>
    <property type="match status" value="1"/>
</dbReference>
<proteinExistence type="predicted"/>
<dbReference type="STRING" id="5643.A0A060SW22"/>
<dbReference type="GO" id="GO:0009277">
    <property type="term" value="C:fungal-type cell wall"/>
    <property type="evidence" value="ECO:0007669"/>
    <property type="project" value="TreeGrafter"/>
</dbReference>
<dbReference type="HOGENOM" id="CLU_040908_4_0_1"/>
<comment type="caution">
    <text evidence="4">The sequence shown here is derived from an EMBL/GenBank/DDBJ whole genome shotgun (WGS) entry which is preliminary data.</text>
</comment>
<dbReference type="OMA" id="MLWGTQS"/>
<dbReference type="InterPro" id="IPR024655">
    <property type="entry name" value="Asl1_glyco_hydro_catalytic"/>
</dbReference>
<sequence>MKFAATSLVSIALLLASSAQGAQHMQKKHVRRTGPSATFSQSAPTTTAAVPAPTSTATGSSPNKRGLSFNDASLTKNFNNKQVSWAYNWDSSFSGSLPDGVVFFPMLWSADPSHSAQWVDNANAAIAQGSTHLLFINEPDLSSQSNTSPQDAAQQWMQFMQPFAGKANLVSPAITNGAPPMGTGWLDEFFAECEKLGCQVDSVAAHIYDSATNVQYYKNYITDLGTRYNRSVLITEFGASGSVEQQQAFLQQMVPFLDNLDTVSHYAYFMTAPGILVNSDGSLTALGETYVSS</sequence>
<name>A0A060SW22_PYCCI</name>
<dbReference type="SUPFAM" id="SSF51445">
    <property type="entry name" value="(Trans)glycosidases"/>
    <property type="match status" value="1"/>
</dbReference>
<feature type="signal peptide" evidence="2">
    <location>
        <begin position="1"/>
        <end position="21"/>
    </location>
</feature>
<reference evidence="4" key="1">
    <citation type="submission" date="2014-01" db="EMBL/GenBank/DDBJ databases">
        <title>The genome of the white-rot fungus Pycnoporus cinnabarinus: a basidiomycete model with a versatile arsenal for lignocellulosic biomass breakdown.</title>
        <authorList>
            <person name="Levasseur A."/>
            <person name="Lomascolo A."/>
            <person name="Ruiz-Duenas F.J."/>
            <person name="Uzan E."/>
            <person name="Piumi F."/>
            <person name="Kues U."/>
            <person name="Ram A.F.J."/>
            <person name="Murat C."/>
            <person name="Haon M."/>
            <person name="Benoit I."/>
            <person name="Arfi Y."/>
            <person name="Chevret D."/>
            <person name="Drula E."/>
            <person name="Kwon M.J."/>
            <person name="Gouret P."/>
            <person name="Lesage-Meessen L."/>
            <person name="Lombard V."/>
            <person name="Mariette J."/>
            <person name="Noirot C."/>
            <person name="Park J."/>
            <person name="Patyshakuliyeva A."/>
            <person name="Wieneger R.A.B."/>
            <person name="Wosten H.A.B."/>
            <person name="Martin F."/>
            <person name="Coutinho P.M."/>
            <person name="de Vries R."/>
            <person name="Martinez A.T."/>
            <person name="Klopp C."/>
            <person name="Pontarotti P."/>
            <person name="Henrissat B."/>
            <person name="Record E."/>
        </authorList>
    </citation>
    <scope>NUCLEOTIDE SEQUENCE [LARGE SCALE GENOMIC DNA]</scope>
    <source>
        <strain evidence="4">BRFM137</strain>
    </source>
</reference>
<feature type="region of interest" description="Disordered" evidence="1">
    <location>
        <begin position="25"/>
        <end position="68"/>
    </location>
</feature>
<keyword evidence="2" id="KW-0732">Signal</keyword>
<gene>
    <name evidence="4" type="ORF">BN946_scf184937.g23</name>
</gene>
<feature type="domain" description="Asl1-like glycosyl hydrolase catalytic" evidence="3">
    <location>
        <begin position="66"/>
        <end position="290"/>
    </location>
</feature>
<feature type="chain" id="PRO_5001587428" evidence="2">
    <location>
        <begin position="22"/>
        <end position="293"/>
    </location>
</feature>
<dbReference type="GO" id="GO:0071966">
    <property type="term" value="P:fungal-type cell wall polysaccharide metabolic process"/>
    <property type="evidence" value="ECO:0007669"/>
    <property type="project" value="TreeGrafter"/>
</dbReference>
<dbReference type="GO" id="GO:0016787">
    <property type="term" value="F:hydrolase activity"/>
    <property type="evidence" value="ECO:0007669"/>
    <property type="project" value="UniProtKB-KW"/>
</dbReference>
<dbReference type="InterPro" id="IPR053183">
    <property type="entry name" value="ASL1"/>
</dbReference>
<dbReference type="PANTHER" id="PTHR34154:SF10">
    <property type="entry name" value="ASL1-LIKE GLYCOSYL HYDROLASE CATALYTIC DOMAIN-CONTAINING PROTEIN"/>
    <property type="match status" value="1"/>
</dbReference>
<feature type="compositionally biased region" description="Low complexity" evidence="1">
    <location>
        <begin position="42"/>
        <end position="62"/>
    </location>
</feature>
<dbReference type="Gene3D" id="3.20.20.80">
    <property type="entry name" value="Glycosidases"/>
    <property type="match status" value="1"/>
</dbReference>